<evidence type="ECO:0000256" key="3">
    <source>
        <dbReference type="ARBA" id="ARBA00022577"/>
    </source>
</evidence>
<sequence>MKLSLRHCLMLAIIFPMLFFVTQTVTQQTCTELLYYAKTCNVVTCTKDCIKHFPNSSAVGQCYPNGCHCEYDCHS</sequence>
<dbReference type="EMBL" id="JAYMYQ010000010">
    <property type="protein sequence ID" value="KAK7308458.1"/>
    <property type="molecule type" value="Genomic_DNA"/>
</dbReference>
<keyword evidence="8" id="KW-1185">Reference proteome</keyword>
<reference evidence="7 8" key="1">
    <citation type="submission" date="2024-01" db="EMBL/GenBank/DDBJ databases">
        <title>The genomes of 5 underutilized Papilionoideae crops provide insights into root nodulation and disease resistanc.</title>
        <authorList>
            <person name="Jiang F."/>
        </authorList>
    </citation>
    <scope>NUCLEOTIDE SEQUENCE [LARGE SCALE GENOMIC DNA]</scope>
    <source>
        <strain evidence="7">LVBAO_FW01</strain>
        <tissue evidence="7">Leaves</tissue>
    </source>
</reference>
<organism evidence="7 8">
    <name type="scientific">Canavalia gladiata</name>
    <name type="common">Sword bean</name>
    <name type="synonym">Dolichos gladiatus</name>
    <dbReference type="NCBI Taxonomy" id="3824"/>
    <lineage>
        <taxon>Eukaryota</taxon>
        <taxon>Viridiplantae</taxon>
        <taxon>Streptophyta</taxon>
        <taxon>Embryophyta</taxon>
        <taxon>Tracheophyta</taxon>
        <taxon>Spermatophyta</taxon>
        <taxon>Magnoliopsida</taxon>
        <taxon>eudicotyledons</taxon>
        <taxon>Gunneridae</taxon>
        <taxon>Pentapetalae</taxon>
        <taxon>rosids</taxon>
        <taxon>fabids</taxon>
        <taxon>Fabales</taxon>
        <taxon>Fabaceae</taxon>
        <taxon>Papilionoideae</taxon>
        <taxon>50 kb inversion clade</taxon>
        <taxon>NPAAA clade</taxon>
        <taxon>indigoferoid/millettioid clade</taxon>
        <taxon>Phaseoleae</taxon>
        <taxon>Canavalia</taxon>
    </lineage>
</organism>
<dbReference type="AlphaFoldDB" id="A0AAN9K1Z9"/>
<evidence type="ECO:0000256" key="2">
    <source>
        <dbReference type="ARBA" id="ARBA00022529"/>
    </source>
</evidence>
<gene>
    <name evidence="7" type="ORF">VNO77_42064</name>
</gene>
<dbReference type="Pfam" id="PF07333">
    <property type="entry name" value="SLR1-BP"/>
    <property type="match status" value="1"/>
</dbReference>
<evidence type="ECO:0000256" key="5">
    <source>
        <dbReference type="ARBA" id="ARBA00023157"/>
    </source>
</evidence>
<keyword evidence="5" id="KW-1015">Disulfide bond</keyword>
<dbReference type="GO" id="GO:0050832">
    <property type="term" value="P:defense response to fungus"/>
    <property type="evidence" value="ECO:0007669"/>
    <property type="project" value="UniProtKB-KW"/>
</dbReference>
<feature type="chain" id="PRO_5042873089" evidence="6">
    <location>
        <begin position="25"/>
        <end position="75"/>
    </location>
</feature>
<comment type="caution">
    <text evidence="7">The sequence shown here is derived from an EMBL/GenBank/DDBJ whole genome shotgun (WGS) entry which is preliminary data.</text>
</comment>
<proteinExistence type="inferred from homology"/>
<keyword evidence="3" id="KW-0295">Fungicide</keyword>
<comment type="similarity">
    <text evidence="1">Belongs to the DEFL family.</text>
</comment>
<dbReference type="Proteomes" id="UP001367508">
    <property type="component" value="Unassembled WGS sequence"/>
</dbReference>
<keyword evidence="4" id="KW-0611">Plant defense</keyword>
<evidence type="ECO:0000313" key="8">
    <source>
        <dbReference type="Proteomes" id="UP001367508"/>
    </source>
</evidence>
<evidence type="ECO:0000256" key="6">
    <source>
        <dbReference type="SAM" id="SignalP"/>
    </source>
</evidence>
<dbReference type="InterPro" id="IPR010851">
    <property type="entry name" value="DEFL"/>
</dbReference>
<accession>A0AAN9K1Z9</accession>
<evidence type="ECO:0000256" key="4">
    <source>
        <dbReference type="ARBA" id="ARBA00022821"/>
    </source>
</evidence>
<keyword evidence="6" id="KW-0732">Signal</keyword>
<evidence type="ECO:0000256" key="1">
    <source>
        <dbReference type="ARBA" id="ARBA00006722"/>
    </source>
</evidence>
<protein>
    <submittedName>
        <fullName evidence="7">Uncharacterized protein</fullName>
    </submittedName>
</protein>
<dbReference type="GO" id="GO:0031640">
    <property type="term" value="P:killing of cells of another organism"/>
    <property type="evidence" value="ECO:0007669"/>
    <property type="project" value="UniProtKB-KW"/>
</dbReference>
<feature type="signal peptide" evidence="6">
    <location>
        <begin position="1"/>
        <end position="24"/>
    </location>
</feature>
<keyword evidence="2" id="KW-0929">Antimicrobial</keyword>
<name>A0AAN9K1Z9_CANGL</name>
<evidence type="ECO:0000313" key="7">
    <source>
        <dbReference type="EMBL" id="KAK7308458.1"/>
    </source>
</evidence>